<reference evidence="2" key="1">
    <citation type="journal article" date="2022" name="Environ. Microbiol.">
        <title>Geoalkalibacter halelectricus SAP #1 sp. nov. possessing extracellular electron transfer and mineral#reducing capabilities from a haloalkaline environment.</title>
        <authorList>
            <person name="Yadav S."/>
            <person name="Singh R."/>
            <person name="Sundharam S.S."/>
            <person name="Chaudhary S."/>
            <person name="Krishnamurthi S."/>
            <person name="Patil S.A."/>
        </authorList>
    </citation>
    <scope>NUCLEOTIDE SEQUENCE</scope>
    <source>
        <strain evidence="2">SAP-1</strain>
    </source>
</reference>
<dbReference type="Proteomes" id="UP001060414">
    <property type="component" value="Chromosome"/>
</dbReference>
<evidence type="ECO:0000256" key="1">
    <source>
        <dbReference type="SAM" id="Phobius"/>
    </source>
</evidence>
<organism evidence="2 3">
    <name type="scientific">Geoalkalibacter halelectricus</name>
    <dbReference type="NCBI Taxonomy" id="2847045"/>
    <lineage>
        <taxon>Bacteria</taxon>
        <taxon>Pseudomonadati</taxon>
        <taxon>Thermodesulfobacteriota</taxon>
        <taxon>Desulfuromonadia</taxon>
        <taxon>Desulfuromonadales</taxon>
        <taxon>Geoalkalibacteraceae</taxon>
        <taxon>Geoalkalibacter</taxon>
    </lineage>
</organism>
<keyword evidence="1" id="KW-0812">Transmembrane</keyword>
<evidence type="ECO:0000313" key="2">
    <source>
        <dbReference type="EMBL" id="UWZ78396.1"/>
    </source>
</evidence>
<sequence length="60" mass="6652">MKEKLLGVYGLGVIIFTWINMSDKSGVWAGLHVIYAGDGFFVALVKALVWPVLLAIRFLN</sequence>
<gene>
    <name evidence="2" type="ORF">L9S41_11940</name>
</gene>
<name>A0ABY5ZMC9_9BACT</name>
<dbReference type="RefSeq" id="WP_260746747.1">
    <property type="nucleotide sequence ID" value="NZ_CP092109.1"/>
</dbReference>
<keyword evidence="3" id="KW-1185">Reference proteome</keyword>
<keyword evidence="1" id="KW-0472">Membrane</keyword>
<feature type="transmembrane region" description="Helical" evidence="1">
    <location>
        <begin position="5"/>
        <end position="21"/>
    </location>
</feature>
<evidence type="ECO:0000313" key="3">
    <source>
        <dbReference type="Proteomes" id="UP001060414"/>
    </source>
</evidence>
<keyword evidence="1" id="KW-1133">Transmembrane helix</keyword>
<protein>
    <submittedName>
        <fullName evidence="2">Uncharacterized protein</fullName>
    </submittedName>
</protein>
<proteinExistence type="predicted"/>
<dbReference type="EMBL" id="CP092109">
    <property type="protein sequence ID" value="UWZ78396.1"/>
    <property type="molecule type" value="Genomic_DNA"/>
</dbReference>
<accession>A0ABY5ZMC9</accession>
<feature type="transmembrane region" description="Helical" evidence="1">
    <location>
        <begin position="33"/>
        <end position="56"/>
    </location>
</feature>